<gene>
    <name evidence="2" type="ORF">HY912_00865</name>
</gene>
<evidence type="ECO:0000313" key="3">
    <source>
        <dbReference type="Proteomes" id="UP000807825"/>
    </source>
</evidence>
<evidence type="ECO:0000313" key="2">
    <source>
        <dbReference type="EMBL" id="MBI5248018.1"/>
    </source>
</evidence>
<proteinExistence type="predicted"/>
<dbReference type="CDD" id="cd02209">
    <property type="entry name" value="cupin_XRE_C"/>
    <property type="match status" value="1"/>
</dbReference>
<reference evidence="2" key="1">
    <citation type="submission" date="2020-07" db="EMBL/GenBank/DDBJ databases">
        <title>Huge and variable diversity of episymbiotic CPR bacteria and DPANN archaea in groundwater ecosystems.</title>
        <authorList>
            <person name="He C.Y."/>
            <person name="Keren R."/>
            <person name="Whittaker M."/>
            <person name="Farag I.F."/>
            <person name="Doudna J."/>
            <person name="Cate J.H.D."/>
            <person name="Banfield J.F."/>
        </authorList>
    </citation>
    <scope>NUCLEOTIDE SEQUENCE</scope>
    <source>
        <strain evidence="2">NC_groundwater_1664_Pr3_B-0.1um_52_9</strain>
    </source>
</reference>
<dbReference type="InterPro" id="IPR013096">
    <property type="entry name" value="Cupin_2"/>
</dbReference>
<dbReference type="AlphaFoldDB" id="A0A9D6UXA8"/>
<comment type="caution">
    <text evidence="2">The sequence shown here is derived from an EMBL/GenBank/DDBJ whole genome shotgun (WGS) entry which is preliminary data.</text>
</comment>
<dbReference type="InterPro" id="IPR014710">
    <property type="entry name" value="RmlC-like_jellyroll"/>
</dbReference>
<evidence type="ECO:0000259" key="1">
    <source>
        <dbReference type="Pfam" id="PF07883"/>
    </source>
</evidence>
<dbReference type="Pfam" id="PF07883">
    <property type="entry name" value="Cupin_2"/>
    <property type="match status" value="1"/>
</dbReference>
<organism evidence="2 3">
    <name type="scientific">Desulfomonile tiedjei</name>
    <dbReference type="NCBI Taxonomy" id="2358"/>
    <lineage>
        <taxon>Bacteria</taxon>
        <taxon>Pseudomonadati</taxon>
        <taxon>Thermodesulfobacteriota</taxon>
        <taxon>Desulfomonilia</taxon>
        <taxon>Desulfomonilales</taxon>
        <taxon>Desulfomonilaceae</taxon>
        <taxon>Desulfomonile</taxon>
    </lineage>
</organism>
<sequence length="115" mass="13096">MKITKASITPIDYYGLRIVEYTSDNKLLSSVAEITIDPGTKHPRAYSKRSDKYYYVVSGNLEFIVENDSYSLAPGDVCVILKGQRFLYRNTTEEPAKVVLIHTPQFDLQSEVLEE</sequence>
<protein>
    <submittedName>
        <fullName evidence="2">Cupin domain-containing protein</fullName>
    </submittedName>
</protein>
<feature type="domain" description="Cupin type-2" evidence="1">
    <location>
        <begin position="34"/>
        <end position="101"/>
    </location>
</feature>
<dbReference type="InterPro" id="IPR011051">
    <property type="entry name" value="RmlC_Cupin_sf"/>
</dbReference>
<name>A0A9D6UXA8_9BACT</name>
<dbReference type="Gene3D" id="2.60.120.10">
    <property type="entry name" value="Jelly Rolls"/>
    <property type="match status" value="1"/>
</dbReference>
<dbReference type="EMBL" id="JACRDE010000028">
    <property type="protein sequence ID" value="MBI5248018.1"/>
    <property type="molecule type" value="Genomic_DNA"/>
</dbReference>
<accession>A0A9D6UXA8</accession>
<dbReference type="Proteomes" id="UP000807825">
    <property type="component" value="Unassembled WGS sequence"/>
</dbReference>
<dbReference type="SUPFAM" id="SSF51182">
    <property type="entry name" value="RmlC-like cupins"/>
    <property type="match status" value="1"/>
</dbReference>